<keyword evidence="1" id="KW-0472">Membrane</keyword>
<evidence type="ECO:0000256" key="1">
    <source>
        <dbReference type="SAM" id="Phobius"/>
    </source>
</evidence>
<reference evidence="2 3" key="1">
    <citation type="submission" date="2023-06" db="EMBL/GenBank/DDBJ databases">
        <title>SYSU T0a273.</title>
        <authorList>
            <person name="Gao L."/>
            <person name="Fang B.-Z."/>
            <person name="Li W.-J."/>
        </authorList>
    </citation>
    <scope>NUCLEOTIDE SEQUENCE [LARGE SCALE GENOMIC DNA]</scope>
    <source>
        <strain evidence="2 3">SYSU T0a273</strain>
    </source>
</reference>
<accession>A0AB35MJL6</accession>
<comment type="caution">
    <text evidence="2">The sequence shown here is derived from an EMBL/GenBank/DDBJ whole genome shotgun (WGS) entry which is preliminary data.</text>
</comment>
<dbReference type="Proteomes" id="UP001172756">
    <property type="component" value="Unassembled WGS sequence"/>
</dbReference>
<keyword evidence="1" id="KW-0812">Transmembrane</keyword>
<gene>
    <name evidence="2" type="ORF">QQ002_09835</name>
</gene>
<dbReference type="EMBL" id="JAUHQB010000006">
    <property type="protein sequence ID" value="MDN4483835.1"/>
    <property type="molecule type" value="Genomic_DNA"/>
</dbReference>
<name>A0AB35MJL6_9MICO</name>
<organism evidence="2 3">
    <name type="scientific">Demequina lignilytica</name>
    <dbReference type="NCBI Taxonomy" id="3051663"/>
    <lineage>
        <taxon>Bacteria</taxon>
        <taxon>Bacillati</taxon>
        <taxon>Actinomycetota</taxon>
        <taxon>Actinomycetes</taxon>
        <taxon>Micrococcales</taxon>
        <taxon>Demequinaceae</taxon>
        <taxon>Demequina</taxon>
    </lineage>
</organism>
<dbReference type="AlphaFoldDB" id="A0AB35MJL6"/>
<feature type="transmembrane region" description="Helical" evidence="1">
    <location>
        <begin position="23"/>
        <end position="44"/>
    </location>
</feature>
<evidence type="ECO:0000313" key="3">
    <source>
        <dbReference type="Proteomes" id="UP001172756"/>
    </source>
</evidence>
<protein>
    <submittedName>
        <fullName evidence="2">Uncharacterized protein</fullName>
    </submittedName>
</protein>
<proteinExistence type="predicted"/>
<sequence length="63" mass="6258">MSSGALVVACPLRNCEDTHMNKALIAALVGVLGLALGFGAGWAWDSVTGDEDASPTPSASASP</sequence>
<evidence type="ECO:0000313" key="2">
    <source>
        <dbReference type="EMBL" id="MDN4483835.1"/>
    </source>
</evidence>
<dbReference type="RefSeq" id="WP_301160566.1">
    <property type="nucleotide sequence ID" value="NZ_JAUHQB010000006.1"/>
</dbReference>
<keyword evidence="1" id="KW-1133">Transmembrane helix</keyword>